<proteinExistence type="predicted"/>
<dbReference type="KEGG" id="mik:FOE78_13790"/>
<dbReference type="Proteomes" id="UP000319263">
    <property type="component" value="Chromosome"/>
</dbReference>
<protein>
    <submittedName>
        <fullName evidence="1">Uncharacterized protein</fullName>
    </submittedName>
</protein>
<organism evidence="1 2">
    <name type="scientific">Microlunatus elymi</name>
    <dbReference type="NCBI Taxonomy" id="2596828"/>
    <lineage>
        <taxon>Bacteria</taxon>
        <taxon>Bacillati</taxon>
        <taxon>Actinomycetota</taxon>
        <taxon>Actinomycetes</taxon>
        <taxon>Propionibacteriales</taxon>
        <taxon>Propionibacteriaceae</taxon>
        <taxon>Microlunatus</taxon>
    </lineage>
</organism>
<dbReference type="EMBL" id="CP041692">
    <property type="protein sequence ID" value="QDP96840.1"/>
    <property type="molecule type" value="Genomic_DNA"/>
</dbReference>
<accession>A0A516Q092</accession>
<sequence length="275" mass="29638">MADPQPDPPHPVVDLGGDVLEPLRARYADWLGLDVEQVVDDREEQPDRIRAMQLISRMERDRPPSWHAALRLAASAAALVCLDERVRTDPEWHDAVAAYAGGHIRKVTRRGRGAPWQATAELPGITLQDGHTEVRALLPGLVAELDKRVAKLQVGGTDAPVDDPPDTDPADGTLQVWVPPEPVMTLGKTMAQVGHAGMIAAALLAGDDPAALERWRTDGCPVDARRAGPDLWGRLSGRLADPAVAWGEDRLLAVRDAGFTEIAPGTMTVIARAPH</sequence>
<gene>
    <name evidence="1" type="ORF">FOE78_13790</name>
</gene>
<keyword evidence="2" id="KW-1185">Reference proteome</keyword>
<dbReference type="SUPFAM" id="SSF102462">
    <property type="entry name" value="Peptidyl-tRNA hydrolase II"/>
    <property type="match status" value="1"/>
</dbReference>
<dbReference type="InterPro" id="IPR023476">
    <property type="entry name" value="Pep_tRNA_hydro_II_dom_sf"/>
</dbReference>
<dbReference type="OrthoDB" id="5184773at2"/>
<name>A0A516Q092_9ACTN</name>
<evidence type="ECO:0000313" key="2">
    <source>
        <dbReference type="Proteomes" id="UP000319263"/>
    </source>
</evidence>
<evidence type="ECO:0000313" key="1">
    <source>
        <dbReference type="EMBL" id="QDP96840.1"/>
    </source>
</evidence>
<dbReference type="RefSeq" id="WP_143986802.1">
    <property type="nucleotide sequence ID" value="NZ_CP041692.1"/>
</dbReference>
<dbReference type="AlphaFoldDB" id="A0A516Q092"/>
<reference evidence="1 2" key="1">
    <citation type="submission" date="2019-07" db="EMBL/GenBank/DDBJ databases">
        <title>Microlunatus dokdonensis sp. nov. isolated from the rhizospheric soil of the wild plant Elymus tsukushiensis.</title>
        <authorList>
            <person name="Ghim S.-Y."/>
            <person name="Hwang Y.-J."/>
            <person name="Son J.-S."/>
            <person name="Shin J.-H."/>
        </authorList>
    </citation>
    <scope>NUCLEOTIDE SEQUENCE [LARGE SCALE GENOMIC DNA]</scope>
    <source>
        <strain evidence="1 2">KUDC0627</strain>
    </source>
</reference>
<dbReference type="Gene3D" id="3.40.1490.10">
    <property type="entry name" value="Bit1"/>
    <property type="match status" value="1"/>
</dbReference>